<protein>
    <submittedName>
        <fullName evidence="1">Uncharacterized protein</fullName>
    </submittedName>
</protein>
<evidence type="ECO:0000313" key="1">
    <source>
        <dbReference type="EMBL" id="KKN22200.1"/>
    </source>
</evidence>
<accession>A0A0F9NRU0</accession>
<proteinExistence type="predicted"/>
<comment type="caution">
    <text evidence="1">The sequence shown here is derived from an EMBL/GenBank/DDBJ whole genome shotgun (WGS) entry which is preliminary data.</text>
</comment>
<reference evidence="1" key="1">
    <citation type="journal article" date="2015" name="Nature">
        <title>Complex archaea that bridge the gap between prokaryotes and eukaryotes.</title>
        <authorList>
            <person name="Spang A."/>
            <person name="Saw J.H."/>
            <person name="Jorgensen S.L."/>
            <person name="Zaremba-Niedzwiedzka K."/>
            <person name="Martijn J."/>
            <person name="Lind A.E."/>
            <person name="van Eijk R."/>
            <person name="Schleper C."/>
            <person name="Guy L."/>
            <person name="Ettema T.J."/>
        </authorList>
    </citation>
    <scope>NUCLEOTIDE SEQUENCE</scope>
</reference>
<sequence>MSQFEKKDKKVLKTLVSLTNLLKQISNKSVFSKSLPKPQFSILSHPLVNPYPDWVNSLKGWGEFGTFSDYIIRKILLNLFPTKVTNARIIAEDGWETLIATLRLDVSPFLTTVLPDVPKKSLFTFSEETEMAIVNFYDSQTHWKKSIYEIYKMSCLDRIVRNAKLDMPRFSRKEVNECIPFFSHIERWLKFKFTTSEAIYPNPILGHESTLAADADLFIDSTLYEIKTVKRPLWYIENEYYQLFGYVSLLEYLKENVSSWERSVVEWEAIDTIGYIFPLYMQEVTMDISSWDKNQRFKYLSELIHYSHII</sequence>
<dbReference type="AlphaFoldDB" id="A0A0F9NRU0"/>
<gene>
    <name evidence="1" type="ORF">LCGC14_0917590</name>
</gene>
<name>A0A0F9NRU0_9ZZZZ</name>
<organism evidence="1">
    <name type="scientific">marine sediment metagenome</name>
    <dbReference type="NCBI Taxonomy" id="412755"/>
    <lineage>
        <taxon>unclassified sequences</taxon>
        <taxon>metagenomes</taxon>
        <taxon>ecological metagenomes</taxon>
    </lineage>
</organism>
<dbReference type="EMBL" id="LAZR01003083">
    <property type="protein sequence ID" value="KKN22200.1"/>
    <property type="molecule type" value="Genomic_DNA"/>
</dbReference>